<dbReference type="STRING" id="64969.SAMN02745127_01399"/>
<evidence type="ECO:0000256" key="5">
    <source>
        <dbReference type="ARBA" id="ARBA00023209"/>
    </source>
</evidence>
<keyword evidence="5" id="KW-0443">Lipid metabolism</keyword>
<accession>A0A1T4PB46</accession>
<dbReference type="GO" id="GO:0012505">
    <property type="term" value="C:endomembrane system"/>
    <property type="evidence" value="ECO:0007669"/>
    <property type="project" value="UniProtKB-SubCell"/>
</dbReference>
<sequence>MFHTLISSVELPIWLVLVLSFWATAGIIHYIIYPLIHWLYYQRTLHTYHLLDEKLAHGLRPQALSNRLSWIERLLSDPPVVAAITQDAEQSGLQFKESWHKARRYAFELVPSFNLLLYFRVGYWLARGFLRFLYRIQVGYSAETAYDRIDKHACVVLVSNHRSNFDPLFLIYLASKRSSISFSAGEWARGWPFRQILHAIGFYIIRRESGNPLYRKLLERYVYTAVSNCVPQGLFIEGGLSRDGKMQPLKLGMLNYVIKAMGHEECQDIVFIPSALNYDKIPEDKTLLAHQNGSFKEKNRFYSLWSFVQFFAQLSVHLLPHRHKPFGYACVNFGEPISLKRWLNDQNIDDITTLSKDERIAVINQLGEQLAGEIKKQIPVLPVSVLSGIFLQDMQQARTSLEIKVEANQILHNLKKQGAYLLMPDGDLDQAIAQGLYTLRKRGMLVRNSAGFYLPMLGYQKMFEYYHNSLPDAEVNKTD</sequence>
<name>A0A1T4PB46_9GAMM</name>
<keyword evidence="5" id="KW-0594">Phospholipid biosynthesis</keyword>
<dbReference type="Proteomes" id="UP000191418">
    <property type="component" value="Unassembled WGS sequence"/>
</dbReference>
<evidence type="ECO:0000256" key="4">
    <source>
        <dbReference type="ARBA" id="ARBA00013432"/>
    </source>
</evidence>
<dbReference type="Pfam" id="PF01553">
    <property type="entry name" value="Acyltransferase"/>
    <property type="match status" value="1"/>
</dbReference>
<dbReference type="OrthoDB" id="335193at2"/>
<dbReference type="SUPFAM" id="SSF69593">
    <property type="entry name" value="Glycerol-3-phosphate (1)-acyltransferase"/>
    <property type="match status" value="1"/>
</dbReference>
<keyword evidence="11" id="KW-1185">Reference proteome</keyword>
<comment type="catalytic activity">
    <reaction evidence="7">
        <text>sn-glycerol 3-phosphate + an acyl-CoA = a 1-acyl-sn-glycero-3-phosphate + CoA</text>
        <dbReference type="Rhea" id="RHEA:15325"/>
        <dbReference type="ChEBI" id="CHEBI:57287"/>
        <dbReference type="ChEBI" id="CHEBI:57597"/>
        <dbReference type="ChEBI" id="CHEBI:57970"/>
        <dbReference type="ChEBI" id="CHEBI:58342"/>
        <dbReference type="EC" id="2.3.1.15"/>
    </reaction>
</comment>
<evidence type="ECO:0000256" key="8">
    <source>
        <dbReference type="SAM" id="Phobius"/>
    </source>
</evidence>
<evidence type="ECO:0000256" key="1">
    <source>
        <dbReference type="ARBA" id="ARBA00004184"/>
    </source>
</evidence>
<reference evidence="10 11" key="1">
    <citation type="submission" date="2017-01" db="EMBL/GenBank/DDBJ databases">
        <title>Genome Sequencing of a Marine Spirillum, Oceanospirillum multiglobuliferum ATCC 33336, from Japan.</title>
        <authorList>
            <person name="Carney J.G."/>
            <person name="Trachtenberg A.M."/>
            <person name="Rheaume B.A."/>
            <person name="Linnane J.D."/>
            <person name="Pitts N.L."/>
            <person name="Mykles D.L."/>
            <person name="Maclea K.S."/>
        </authorList>
    </citation>
    <scope>NUCLEOTIDE SEQUENCE [LARGE SCALE GENOMIC DNA]</scope>
    <source>
        <strain evidence="10 11">ATCC 33336</strain>
    </source>
</reference>
<dbReference type="GO" id="GO:0004366">
    <property type="term" value="F:glycerol-3-phosphate O-acyltransferase activity"/>
    <property type="evidence" value="ECO:0007669"/>
    <property type="project" value="UniProtKB-EC"/>
</dbReference>
<dbReference type="GO" id="GO:0016024">
    <property type="term" value="P:CDP-diacylglycerol biosynthetic process"/>
    <property type="evidence" value="ECO:0007669"/>
    <property type="project" value="UniProtKB-UniPathway"/>
</dbReference>
<evidence type="ECO:0000313" key="10">
    <source>
        <dbReference type="EMBL" id="OPX55628.1"/>
    </source>
</evidence>
<organism evidence="10 11">
    <name type="scientific">Oceanospirillum multiglobuliferum</name>
    <dbReference type="NCBI Taxonomy" id="64969"/>
    <lineage>
        <taxon>Bacteria</taxon>
        <taxon>Pseudomonadati</taxon>
        <taxon>Pseudomonadota</taxon>
        <taxon>Gammaproteobacteria</taxon>
        <taxon>Oceanospirillales</taxon>
        <taxon>Oceanospirillaceae</taxon>
        <taxon>Oceanospirillum</taxon>
    </lineage>
</organism>
<feature type="transmembrane region" description="Helical" evidence="8">
    <location>
        <begin position="105"/>
        <end position="126"/>
    </location>
</feature>
<gene>
    <name evidence="10" type="ORF">BTE48_08440</name>
</gene>
<keyword evidence="8" id="KW-0812">Transmembrane</keyword>
<keyword evidence="5" id="KW-0444">Lipid biosynthesis</keyword>
<comment type="pathway">
    <text evidence="2">Phospholipid metabolism; CDP-diacylglycerol biosynthesis; CDP-diacylglycerol from sn-glycerol 3-phosphate: step 1/3.</text>
</comment>
<dbReference type="PANTHER" id="PTHR12563">
    <property type="entry name" value="GLYCEROL-3-PHOSPHATE ACYLTRANSFERASE"/>
    <property type="match status" value="1"/>
</dbReference>
<keyword evidence="8" id="KW-1133">Transmembrane helix</keyword>
<dbReference type="SMART" id="SM00563">
    <property type="entry name" value="PlsC"/>
    <property type="match status" value="1"/>
</dbReference>
<dbReference type="EC" id="2.3.1.15" evidence="3"/>
<evidence type="ECO:0000313" key="11">
    <source>
        <dbReference type="Proteomes" id="UP000191418"/>
    </source>
</evidence>
<evidence type="ECO:0000256" key="3">
    <source>
        <dbReference type="ARBA" id="ARBA00013113"/>
    </source>
</evidence>
<dbReference type="InterPro" id="IPR022284">
    <property type="entry name" value="GPAT/DHAPAT"/>
</dbReference>
<dbReference type="EMBL" id="MTSM01000008">
    <property type="protein sequence ID" value="OPX55628.1"/>
    <property type="molecule type" value="Genomic_DNA"/>
</dbReference>
<feature type="transmembrane region" description="Helical" evidence="8">
    <location>
        <begin position="12"/>
        <end position="33"/>
    </location>
</feature>
<dbReference type="PANTHER" id="PTHR12563:SF17">
    <property type="entry name" value="DIHYDROXYACETONE PHOSPHATE ACYLTRANSFERASE"/>
    <property type="match status" value="1"/>
</dbReference>
<dbReference type="InterPro" id="IPR002123">
    <property type="entry name" value="Plipid/glycerol_acylTrfase"/>
</dbReference>
<feature type="domain" description="Phospholipid/glycerol acyltransferase" evidence="9">
    <location>
        <begin position="155"/>
        <end position="279"/>
    </location>
</feature>
<protein>
    <recommendedName>
        <fullName evidence="4">Glycerol-3-phosphate acyltransferase</fullName>
        <ecNumber evidence="3">2.3.1.15</ecNumber>
    </recommendedName>
</protein>
<keyword evidence="8" id="KW-0472">Membrane</keyword>
<proteinExistence type="predicted"/>
<dbReference type="Pfam" id="PF19277">
    <property type="entry name" value="GPAT_C"/>
    <property type="match status" value="1"/>
</dbReference>
<dbReference type="UniPathway" id="UPA00557">
    <property type="reaction ID" value="UER00612"/>
</dbReference>
<evidence type="ECO:0000256" key="6">
    <source>
        <dbReference type="ARBA" id="ARBA00023264"/>
    </source>
</evidence>
<evidence type="ECO:0000256" key="7">
    <source>
        <dbReference type="ARBA" id="ARBA00048427"/>
    </source>
</evidence>
<keyword evidence="6" id="KW-1208">Phospholipid metabolism</keyword>
<comment type="subcellular location">
    <subcellularLocation>
        <location evidence="1">Endomembrane system</location>
        <topology evidence="1">Peripheral membrane protein</topology>
    </subcellularLocation>
</comment>
<dbReference type="InterPro" id="IPR045520">
    <property type="entry name" value="GPAT/DHAPAT_C"/>
</dbReference>
<evidence type="ECO:0000256" key="2">
    <source>
        <dbReference type="ARBA" id="ARBA00004765"/>
    </source>
</evidence>
<comment type="caution">
    <text evidence="10">The sequence shown here is derived from an EMBL/GenBank/DDBJ whole genome shotgun (WGS) entry which is preliminary data.</text>
</comment>
<dbReference type="RefSeq" id="WP_078745017.1">
    <property type="nucleotide sequence ID" value="NZ_FUXG01000008.1"/>
</dbReference>
<evidence type="ECO:0000259" key="9">
    <source>
        <dbReference type="SMART" id="SM00563"/>
    </source>
</evidence>
<dbReference type="AlphaFoldDB" id="A0A1T4PB46"/>